<dbReference type="OrthoDB" id="9794954at2"/>
<feature type="domain" description="Pyruvate/ketoisovalerate oxidoreductase catalytic" evidence="3">
    <location>
        <begin position="14"/>
        <end position="178"/>
    </location>
</feature>
<keyword evidence="1" id="KW-0560">Oxidoreductase</keyword>
<dbReference type="PANTHER" id="PTHR32154:SF20">
    <property type="entry name" value="2-OXOGLUTARATE OXIDOREDUCTASE SUBUNIT KORA"/>
    <property type="match status" value="1"/>
</dbReference>
<dbReference type="SUPFAM" id="SSF52518">
    <property type="entry name" value="Thiamin diphosphate-binding fold (THDP-binding)"/>
    <property type="match status" value="1"/>
</dbReference>
<proteinExistence type="predicted"/>
<evidence type="ECO:0000313" key="6">
    <source>
        <dbReference type="Proteomes" id="UP000219621"/>
    </source>
</evidence>
<accession>A0A286G677</accession>
<dbReference type="InterPro" id="IPR002880">
    <property type="entry name" value="Pyrv_Fd/Flavodoxin_OxRdtase_N"/>
</dbReference>
<dbReference type="InterPro" id="IPR019752">
    <property type="entry name" value="Pyrv/ketoisovalerate_OxRed_cat"/>
</dbReference>
<dbReference type="InterPro" id="IPR050722">
    <property type="entry name" value="Pyruvate:ferred/Flavod_OxRd"/>
</dbReference>
<dbReference type="PANTHER" id="PTHR32154">
    <property type="entry name" value="PYRUVATE-FLAVODOXIN OXIDOREDUCTASE-RELATED"/>
    <property type="match status" value="1"/>
</dbReference>
<dbReference type="Gene3D" id="3.40.50.970">
    <property type="match status" value="1"/>
</dbReference>
<dbReference type="SUPFAM" id="SSF52922">
    <property type="entry name" value="TK C-terminal domain-like"/>
    <property type="match status" value="1"/>
</dbReference>
<dbReference type="InterPro" id="IPR009014">
    <property type="entry name" value="Transketo_C/PFOR_II"/>
</dbReference>
<dbReference type="GO" id="GO:0006979">
    <property type="term" value="P:response to oxidative stress"/>
    <property type="evidence" value="ECO:0007669"/>
    <property type="project" value="TreeGrafter"/>
</dbReference>
<dbReference type="InterPro" id="IPR022367">
    <property type="entry name" value="2-oxoacid/accept_OxRdtase_asu"/>
</dbReference>
<dbReference type="InterPro" id="IPR029061">
    <property type="entry name" value="THDP-binding"/>
</dbReference>
<evidence type="ECO:0000259" key="3">
    <source>
        <dbReference type="Pfam" id="PF01558"/>
    </source>
</evidence>
<dbReference type="Gene3D" id="3.40.920.10">
    <property type="entry name" value="Pyruvate-ferredoxin oxidoreductase, PFOR, domain III"/>
    <property type="match status" value="1"/>
</dbReference>
<dbReference type="GO" id="GO:0016903">
    <property type="term" value="F:oxidoreductase activity, acting on the aldehyde or oxo group of donors"/>
    <property type="evidence" value="ECO:0007669"/>
    <property type="project" value="InterPro"/>
</dbReference>
<dbReference type="NCBIfam" id="TIGR03710">
    <property type="entry name" value="OAFO_sf"/>
    <property type="match status" value="1"/>
</dbReference>
<dbReference type="CDD" id="cd07034">
    <property type="entry name" value="TPP_PYR_PFOR_IOR-alpha_like"/>
    <property type="match status" value="1"/>
</dbReference>
<feature type="domain" description="Pyruvate flavodoxin/ferredoxin oxidoreductase pyrimidine binding" evidence="4">
    <location>
        <begin position="212"/>
        <end position="448"/>
    </location>
</feature>
<keyword evidence="6" id="KW-1185">Reference proteome</keyword>
<evidence type="ECO:0000256" key="2">
    <source>
        <dbReference type="SAM" id="MobiDB-lite"/>
    </source>
</evidence>
<name>A0A286G677_9PROT</name>
<feature type="region of interest" description="Disordered" evidence="2">
    <location>
        <begin position="423"/>
        <end position="450"/>
    </location>
</feature>
<dbReference type="Pfam" id="PF01855">
    <property type="entry name" value="POR_N"/>
    <property type="match status" value="1"/>
</dbReference>
<dbReference type="FunFam" id="3.40.50.970:FF:000022">
    <property type="entry name" value="2-oxoglutarate ferredoxin oxidoreductase alpha subunit"/>
    <property type="match status" value="1"/>
</dbReference>
<evidence type="ECO:0000259" key="4">
    <source>
        <dbReference type="Pfam" id="PF01855"/>
    </source>
</evidence>
<dbReference type="InterPro" id="IPR002869">
    <property type="entry name" value="Pyrv_flavodox_OxRed_cen"/>
</dbReference>
<organism evidence="5 6">
    <name type="scientific">Caenispirillum bisanense</name>
    <dbReference type="NCBI Taxonomy" id="414052"/>
    <lineage>
        <taxon>Bacteria</taxon>
        <taxon>Pseudomonadati</taxon>
        <taxon>Pseudomonadota</taxon>
        <taxon>Alphaproteobacteria</taxon>
        <taxon>Rhodospirillales</taxon>
        <taxon>Novispirillaceae</taxon>
        <taxon>Caenispirillum</taxon>
    </lineage>
</organism>
<gene>
    <name evidence="5" type="ORF">SAMN05421508_101787</name>
</gene>
<evidence type="ECO:0000256" key="1">
    <source>
        <dbReference type="ARBA" id="ARBA00023002"/>
    </source>
</evidence>
<dbReference type="Pfam" id="PF01558">
    <property type="entry name" value="POR"/>
    <property type="match status" value="1"/>
</dbReference>
<evidence type="ECO:0000313" key="5">
    <source>
        <dbReference type="EMBL" id="SOD91057.1"/>
    </source>
</evidence>
<dbReference type="EMBL" id="OCNJ01000001">
    <property type="protein sequence ID" value="SOD91057.1"/>
    <property type="molecule type" value="Genomic_DNA"/>
</dbReference>
<dbReference type="SUPFAM" id="SSF53323">
    <property type="entry name" value="Pyruvate-ferredoxin oxidoreductase, PFOR, domain III"/>
    <property type="match status" value="1"/>
</dbReference>
<dbReference type="Proteomes" id="UP000219621">
    <property type="component" value="Unassembled WGS sequence"/>
</dbReference>
<sequence>MALNSVSIALTGSGGAGVMTSGQVLVDAAAKAGWYGLMARSLGPQIRGGESAALLRLSPSPVQAMDDCYDLMLAVDWGNIERFASEIPLTSKSIIITDPEQGDVPAIMLAKNPIVVPIPLKEIAASVPQGRVNMVALGIVAALAGVPEEFCIEVLAAALKKKGPEALETSIAAMRAGAAHADKVQGVPKLDAAVKTDKERWSITGNEATGLGVLRGGVRYVAAYPITPATEVLEYMAPQLPKLGGCLVQAEDELASINMVIGGSFGGVPAMTSTSGPGLALMTEAIGLAVASETPLVVVNVQRGGPSTGIPTKSEQSDLNIAVYGLHGDAPHIVTAPTSIADCLFTAQWTVYLAEAMQAPAILLSDQAMGQARAIIDRPADVAFIGQRLKPEMTDGAIDEGYLRYKVTADGVSPMAIPGMKGGEYTADGLEHSPRGTPSTQAQHHQEQLDKRERKITGFDYGSHWAEIEGDGEIAVVTWGSVTEQVREGIDRVAEAGGPKVKLISLRLIAPALPEKMAAELAGVSKVLVVEQCHGKQFTKYLKASYTLPPVVQTLNRPGPLAIRPYEVVAALNALAATSA</sequence>
<protein>
    <submittedName>
        <fullName evidence="5">2-oxoglutarate ferredoxin oxidoreductase subunit alpha</fullName>
    </submittedName>
</protein>
<dbReference type="AlphaFoldDB" id="A0A286G677"/>
<reference evidence="5 6" key="1">
    <citation type="submission" date="2017-09" db="EMBL/GenBank/DDBJ databases">
        <authorList>
            <person name="Ehlers B."/>
            <person name="Leendertz F.H."/>
        </authorList>
    </citation>
    <scope>NUCLEOTIDE SEQUENCE [LARGE SCALE GENOMIC DNA]</scope>
    <source>
        <strain evidence="5 6">USBA 140</strain>
    </source>
</reference>
<dbReference type="Gene3D" id="3.40.50.920">
    <property type="match status" value="1"/>
</dbReference>